<protein>
    <submittedName>
        <fullName evidence="1">Uncharacterized protein</fullName>
    </submittedName>
</protein>
<proteinExistence type="predicted"/>
<sequence>MRKNFVLEPRGEWFELADERIGLNATIEFRITKQKQACGSSLSALASVLRALTHSNLEVARHG</sequence>
<comment type="caution">
    <text evidence="1">The sequence shown here is derived from an EMBL/GenBank/DDBJ whole genome shotgun (WGS) entry which is preliminary data.</text>
</comment>
<organism evidence="1 2">
    <name type="scientific">Tunturiibacter gelidiferens</name>
    <dbReference type="NCBI Taxonomy" id="3069689"/>
    <lineage>
        <taxon>Bacteria</taxon>
        <taxon>Pseudomonadati</taxon>
        <taxon>Acidobacteriota</taxon>
        <taxon>Terriglobia</taxon>
        <taxon>Terriglobales</taxon>
        <taxon>Acidobacteriaceae</taxon>
        <taxon>Tunturiibacter</taxon>
    </lineage>
</organism>
<dbReference type="EMBL" id="JACHEB010000009">
    <property type="protein sequence ID" value="MBB5330081.1"/>
    <property type="molecule type" value="Genomic_DNA"/>
</dbReference>
<dbReference type="AlphaFoldDB" id="A0A9X0U523"/>
<evidence type="ECO:0000313" key="2">
    <source>
        <dbReference type="Proteomes" id="UP000535182"/>
    </source>
</evidence>
<dbReference type="Proteomes" id="UP000535182">
    <property type="component" value="Unassembled WGS sequence"/>
</dbReference>
<gene>
    <name evidence="1" type="ORF">HDF14_003714</name>
</gene>
<keyword evidence="2" id="KW-1185">Reference proteome</keyword>
<name>A0A9X0U523_9BACT</name>
<reference evidence="1 2" key="1">
    <citation type="submission" date="2020-08" db="EMBL/GenBank/DDBJ databases">
        <title>Genomic Encyclopedia of Type Strains, Phase IV (KMG-V): Genome sequencing to study the core and pangenomes of soil and plant-associated prokaryotes.</title>
        <authorList>
            <person name="Whitman W."/>
        </authorList>
    </citation>
    <scope>NUCLEOTIDE SEQUENCE [LARGE SCALE GENOMIC DNA]</scope>
    <source>
        <strain evidence="1 2">X5P2</strain>
    </source>
</reference>
<accession>A0A9X0U523</accession>
<evidence type="ECO:0000313" key="1">
    <source>
        <dbReference type="EMBL" id="MBB5330081.1"/>
    </source>
</evidence>